<dbReference type="Gene3D" id="2.60.40.790">
    <property type="match status" value="1"/>
</dbReference>
<dbReference type="RefSeq" id="WP_264501872.1">
    <property type="nucleotide sequence ID" value="NZ_JAPDDS010000007.1"/>
</dbReference>
<dbReference type="PANTHER" id="PTHR11527">
    <property type="entry name" value="HEAT-SHOCK PROTEIN 20 FAMILY MEMBER"/>
    <property type="match status" value="1"/>
</dbReference>
<proteinExistence type="inferred from homology"/>
<evidence type="ECO:0000313" key="4">
    <source>
        <dbReference type="EMBL" id="MCW1885915.1"/>
    </source>
</evidence>
<protein>
    <submittedName>
        <fullName evidence="4">Hsp20/alpha crystallin family protein</fullName>
    </submittedName>
</protein>
<comment type="similarity">
    <text evidence="1 2">Belongs to the small heat shock protein (HSP20) family.</text>
</comment>
<dbReference type="InterPro" id="IPR002068">
    <property type="entry name" value="A-crystallin/Hsp20_dom"/>
</dbReference>
<evidence type="ECO:0000313" key="5">
    <source>
        <dbReference type="Proteomes" id="UP001207930"/>
    </source>
</evidence>
<evidence type="ECO:0000259" key="3">
    <source>
        <dbReference type="PROSITE" id="PS01031"/>
    </source>
</evidence>
<dbReference type="Pfam" id="PF00011">
    <property type="entry name" value="HSP20"/>
    <property type="match status" value="1"/>
</dbReference>
<dbReference type="CDD" id="cd06464">
    <property type="entry name" value="ACD_sHsps-like"/>
    <property type="match status" value="1"/>
</dbReference>
<accession>A0ABT3FQQ5</accession>
<dbReference type="EMBL" id="JAPDDS010000007">
    <property type="protein sequence ID" value="MCW1885915.1"/>
    <property type="molecule type" value="Genomic_DNA"/>
</dbReference>
<keyword evidence="5" id="KW-1185">Reference proteome</keyword>
<sequence length="149" mass="17169">MKVLTHWNPFREIHELQHRVLNALGTSANATGERESTAVAEWVPVVDIIEDEKEYLVKAELPEVSRENVHVTVENGRLTIKGERRFEKEEPGKKYHRVERSYGNFVRSFNLPENVDAEQVGAEFKDGVLFVHLPKQAKAKPREIEVKIN</sequence>
<dbReference type="InterPro" id="IPR031107">
    <property type="entry name" value="Small_HSP"/>
</dbReference>
<evidence type="ECO:0000256" key="2">
    <source>
        <dbReference type="RuleBase" id="RU003616"/>
    </source>
</evidence>
<dbReference type="Proteomes" id="UP001207930">
    <property type="component" value="Unassembled WGS sequence"/>
</dbReference>
<dbReference type="SUPFAM" id="SSF49764">
    <property type="entry name" value="HSP20-like chaperones"/>
    <property type="match status" value="1"/>
</dbReference>
<name>A0ABT3FQQ5_9BACT</name>
<feature type="domain" description="SHSP" evidence="3">
    <location>
        <begin position="37"/>
        <end position="149"/>
    </location>
</feature>
<gene>
    <name evidence="4" type="ORF">OKA04_14340</name>
</gene>
<reference evidence="4 5" key="1">
    <citation type="submission" date="2022-10" db="EMBL/GenBank/DDBJ databases">
        <title>Luteolibacter flavescens strain MCCC 1K03193, whole genome shotgun sequencing project.</title>
        <authorList>
            <person name="Zhao G."/>
            <person name="Shen L."/>
        </authorList>
    </citation>
    <scope>NUCLEOTIDE SEQUENCE [LARGE SCALE GENOMIC DNA]</scope>
    <source>
        <strain evidence="4 5">MCCC 1K03193</strain>
    </source>
</reference>
<dbReference type="PROSITE" id="PS01031">
    <property type="entry name" value="SHSP"/>
    <property type="match status" value="1"/>
</dbReference>
<organism evidence="4 5">
    <name type="scientific">Luteolibacter flavescens</name>
    <dbReference type="NCBI Taxonomy" id="1859460"/>
    <lineage>
        <taxon>Bacteria</taxon>
        <taxon>Pseudomonadati</taxon>
        <taxon>Verrucomicrobiota</taxon>
        <taxon>Verrucomicrobiia</taxon>
        <taxon>Verrucomicrobiales</taxon>
        <taxon>Verrucomicrobiaceae</taxon>
        <taxon>Luteolibacter</taxon>
    </lineage>
</organism>
<comment type="caution">
    <text evidence="4">The sequence shown here is derived from an EMBL/GenBank/DDBJ whole genome shotgun (WGS) entry which is preliminary data.</text>
</comment>
<evidence type="ECO:0000256" key="1">
    <source>
        <dbReference type="PROSITE-ProRule" id="PRU00285"/>
    </source>
</evidence>
<dbReference type="InterPro" id="IPR008978">
    <property type="entry name" value="HSP20-like_chaperone"/>
</dbReference>